<protein>
    <submittedName>
        <fullName evidence="2">Uncharacterized protein</fullName>
    </submittedName>
</protein>
<feature type="compositionally biased region" description="Polar residues" evidence="1">
    <location>
        <begin position="166"/>
        <end position="178"/>
    </location>
</feature>
<sequence length="569" mass="63682">MNMYQSQSTYFGISIWNFRNYKVFPDIVEPFDTMTTKREGYQKSCLSPKQEPPSPPPLILPRWMDCDWGYLFEPATEKEEYVCAYSESLQRSKLCPENRPHCYCGQAGSDYLAAIRTSLSTFPSHRAKGTCQRHNGHTDTVEKLKTESLNMGKPESSNNGDDKPIMSTQENANTFKPTRSSDETMQFIDVPCPSSSSSTTEILPAQEPQPPVLPSYKTAVFMMENATKTQNFSGGQVIQNQNILAGGPPGVFVPPPNQIAPPMSIPSEKLSLPRPNAVPPPSSSLEVAPFKVMSRNNSNVVFRFPNDAAQVPKYYKIMTGNGNVYRVSSQHKQVWETFMRINVTTLPGIFTQEQKTSDDPKDALLNPADMVDPPNVTCISLLSDTPATTWSSSTTPFEEPQIFHRGANASVNCGGQIEALTASHSLGELLMNPCYLEEFSKMSLDDISLQCNLNEFFDQVSSFLNLDRQPRGKLLQDSASLPVEQARDYQPVKGPLTLSMPRKVKKSTLPRKNKRRLVDPLAGVEDHQLVASKHEKNAVRIRQGCHEPVKKRAKQDLDVMIKKEPQKYY</sequence>
<reference evidence="2 3" key="1">
    <citation type="submission" date="2015-12" db="EMBL/GenBank/DDBJ databases">
        <title>The genome of Folsomia candida.</title>
        <authorList>
            <person name="Faddeeva A."/>
            <person name="Derks M.F."/>
            <person name="Anvar Y."/>
            <person name="Smit S."/>
            <person name="Van Straalen N."/>
            <person name="Roelofs D."/>
        </authorList>
    </citation>
    <scope>NUCLEOTIDE SEQUENCE [LARGE SCALE GENOMIC DNA]</scope>
    <source>
        <strain evidence="2 3">VU population</strain>
        <tissue evidence="2">Whole body</tissue>
    </source>
</reference>
<dbReference type="AlphaFoldDB" id="A0A226ESL4"/>
<accession>A0A226ESL4</accession>
<gene>
    <name evidence="2" type="ORF">Fcan01_04337</name>
</gene>
<evidence type="ECO:0000313" key="2">
    <source>
        <dbReference type="EMBL" id="OXA59586.1"/>
    </source>
</evidence>
<comment type="caution">
    <text evidence="2">The sequence shown here is derived from an EMBL/GenBank/DDBJ whole genome shotgun (WGS) entry which is preliminary data.</text>
</comment>
<feature type="region of interest" description="Disordered" evidence="1">
    <location>
        <begin position="149"/>
        <end position="181"/>
    </location>
</feature>
<name>A0A226ESL4_FOLCA</name>
<organism evidence="2 3">
    <name type="scientific">Folsomia candida</name>
    <name type="common">Springtail</name>
    <dbReference type="NCBI Taxonomy" id="158441"/>
    <lineage>
        <taxon>Eukaryota</taxon>
        <taxon>Metazoa</taxon>
        <taxon>Ecdysozoa</taxon>
        <taxon>Arthropoda</taxon>
        <taxon>Hexapoda</taxon>
        <taxon>Collembola</taxon>
        <taxon>Entomobryomorpha</taxon>
        <taxon>Isotomoidea</taxon>
        <taxon>Isotomidae</taxon>
        <taxon>Proisotominae</taxon>
        <taxon>Folsomia</taxon>
    </lineage>
</organism>
<evidence type="ECO:0000256" key="1">
    <source>
        <dbReference type="SAM" id="MobiDB-lite"/>
    </source>
</evidence>
<keyword evidence="3" id="KW-1185">Reference proteome</keyword>
<evidence type="ECO:0000313" key="3">
    <source>
        <dbReference type="Proteomes" id="UP000198287"/>
    </source>
</evidence>
<dbReference type="Proteomes" id="UP000198287">
    <property type="component" value="Unassembled WGS sequence"/>
</dbReference>
<dbReference type="EMBL" id="LNIX01000002">
    <property type="protein sequence ID" value="OXA59586.1"/>
    <property type="molecule type" value="Genomic_DNA"/>
</dbReference>
<proteinExistence type="predicted"/>